<organism evidence="1 2">
    <name type="scientific">Gymnopus androsaceus JB14</name>
    <dbReference type="NCBI Taxonomy" id="1447944"/>
    <lineage>
        <taxon>Eukaryota</taxon>
        <taxon>Fungi</taxon>
        <taxon>Dikarya</taxon>
        <taxon>Basidiomycota</taxon>
        <taxon>Agaricomycotina</taxon>
        <taxon>Agaricomycetes</taxon>
        <taxon>Agaricomycetidae</taxon>
        <taxon>Agaricales</taxon>
        <taxon>Marasmiineae</taxon>
        <taxon>Omphalotaceae</taxon>
        <taxon>Gymnopus</taxon>
    </lineage>
</organism>
<protein>
    <recommendedName>
        <fullName evidence="3">DDE-1 domain-containing protein</fullName>
    </recommendedName>
</protein>
<dbReference type="OrthoDB" id="3257623at2759"/>
<dbReference type="EMBL" id="ML769435">
    <property type="protein sequence ID" value="KAE9402440.1"/>
    <property type="molecule type" value="Genomic_DNA"/>
</dbReference>
<feature type="non-terminal residue" evidence="1">
    <location>
        <position position="1"/>
    </location>
</feature>
<evidence type="ECO:0000313" key="2">
    <source>
        <dbReference type="Proteomes" id="UP000799118"/>
    </source>
</evidence>
<feature type="non-terminal residue" evidence="1">
    <location>
        <position position="153"/>
    </location>
</feature>
<reference evidence="1" key="1">
    <citation type="journal article" date="2019" name="Environ. Microbiol.">
        <title>Fungal ecological strategies reflected in gene transcription - a case study of two litter decomposers.</title>
        <authorList>
            <person name="Barbi F."/>
            <person name="Kohler A."/>
            <person name="Barry K."/>
            <person name="Baskaran P."/>
            <person name="Daum C."/>
            <person name="Fauchery L."/>
            <person name="Ihrmark K."/>
            <person name="Kuo A."/>
            <person name="LaButti K."/>
            <person name="Lipzen A."/>
            <person name="Morin E."/>
            <person name="Grigoriev I.V."/>
            <person name="Henrissat B."/>
            <person name="Lindahl B."/>
            <person name="Martin F."/>
        </authorList>
    </citation>
    <scope>NUCLEOTIDE SEQUENCE</scope>
    <source>
        <strain evidence="1">JB14</strain>
    </source>
</reference>
<gene>
    <name evidence="1" type="ORF">BT96DRAFT_743768</name>
</gene>
<dbReference type="Proteomes" id="UP000799118">
    <property type="component" value="Unassembled WGS sequence"/>
</dbReference>
<proteinExistence type="predicted"/>
<dbReference type="AlphaFoldDB" id="A0A6A4HXJ1"/>
<keyword evidence="2" id="KW-1185">Reference proteome</keyword>
<name>A0A6A4HXJ1_9AGAR</name>
<accession>A0A6A4HXJ1</accession>
<evidence type="ECO:0008006" key="3">
    <source>
        <dbReference type="Google" id="ProtNLM"/>
    </source>
</evidence>
<sequence>YAPGNKLTWAATGSLQVSVLQAEEKHVFTLMVGVTAGGVALPFQAIYSGKSKQSLPSEDSPFCKAACNCNIEFVFSGNTTYLSTHKTMHQYVNDILILYIEATKRELGIPDNQKTLWSIDVWAVHLSKEFQDWMHKMHPNIILDYIPGGCTSV</sequence>
<evidence type="ECO:0000313" key="1">
    <source>
        <dbReference type="EMBL" id="KAE9402440.1"/>
    </source>
</evidence>